<dbReference type="GO" id="GO:0006513">
    <property type="term" value="P:protein monoubiquitination"/>
    <property type="evidence" value="ECO:0007669"/>
    <property type="project" value="InterPro"/>
</dbReference>
<name>A0A8H7UKS7_9FUNG</name>
<dbReference type="SUPFAM" id="SSF57850">
    <property type="entry name" value="RING/U-box"/>
    <property type="match status" value="1"/>
</dbReference>
<evidence type="ECO:0000256" key="3">
    <source>
        <dbReference type="ARBA" id="ARBA00004906"/>
    </source>
</evidence>
<keyword evidence="23" id="KW-1185">Reference proteome</keyword>
<dbReference type="InterPro" id="IPR013083">
    <property type="entry name" value="Znf_RING/FYVE/PHD"/>
</dbReference>
<organism evidence="22 23">
    <name type="scientific">Mucor plumbeus</name>
    <dbReference type="NCBI Taxonomy" id="97098"/>
    <lineage>
        <taxon>Eukaryota</taxon>
        <taxon>Fungi</taxon>
        <taxon>Fungi incertae sedis</taxon>
        <taxon>Mucoromycota</taxon>
        <taxon>Mucoromycotina</taxon>
        <taxon>Mucoromycetes</taxon>
        <taxon>Mucorales</taxon>
        <taxon>Mucorineae</taxon>
        <taxon>Mucoraceae</taxon>
        <taxon>Mucor</taxon>
    </lineage>
</organism>
<evidence type="ECO:0000256" key="13">
    <source>
        <dbReference type="ARBA" id="ARBA00023125"/>
    </source>
</evidence>
<feature type="compositionally biased region" description="Low complexity" evidence="20">
    <location>
        <begin position="155"/>
        <end position="168"/>
    </location>
</feature>
<dbReference type="GO" id="GO:0061630">
    <property type="term" value="F:ubiquitin protein ligase activity"/>
    <property type="evidence" value="ECO:0007669"/>
    <property type="project" value="UniProtKB-EC"/>
</dbReference>
<dbReference type="GO" id="GO:0003697">
    <property type="term" value="F:single-stranded DNA binding"/>
    <property type="evidence" value="ECO:0007669"/>
    <property type="project" value="InterPro"/>
</dbReference>
<dbReference type="SMART" id="SM00184">
    <property type="entry name" value="RING"/>
    <property type="match status" value="1"/>
</dbReference>
<dbReference type="GO" id="GO:0005634">
    <property type="term" value="C:nucleus"/>
    <property type="evidence" value="ECO:0007669"/>
    <property type="project" value="UniProtKB-SubCell"/>
</dbReference>
<evidence type="ECO:0000256" key="14">
    <source>
        <dbReference type="ARBA" id="ARBA00023204"/>
    </source>
</evidence>
<evidence type="ECO:0000256" key="18">
    <source>
        <dbReference type="ARBA" id="ARBA00082369"/>
    </source>
</evidence>
<dbReference type="PANTHER" id="PTHR14134:SF2">
    <property type="entry name" value="E3 UBIQUITIN-PROTEIN LIGASE RAD18"/>
    <property type="match status" value="1"/>
</dbReference>
<protein>
    <recommendedName>
        <fullName evidence="6">Postreplication repair E3 ubiquitin-protein ligase RAD18</fullName>
        <ecNumber evidence="5">2.3.2.27</ecNumber>
    </recommendedName>
    <alternativeName>
        <fullName evidence="17">Postreplication repair E3 ubiquitin-protein ligase rad18</fullName>
    </alternativeName>
    <alternativeName>
        <fullName evidence="16 18">RING-type E3 ubiquitin transferase RAD18</fullName>
    </alternativeName>
</protein>
<dbReference type="InterPro" id="IPR017907">
    <property type="entry name" value="Znf_RING_CS"/>
</dbReference>
<keyword evidence="8" id="KW-0479">Metal-binding</keyword>
<proteinExistence type="inferred from homology"/>
<evidence type="ECO:0000256" key="11">
    <source>
        <dbReference type="ARBA" id="ARBA00022786"/>
    </source>
</evidence>
<evidence type="ECO:0000256" key="16">
    <source>
        <dbReference type="ARBA" id="ARBA00031783"/>
    </source>
</evidence>
<evidence type="ECO:0000256" key="10">
    <source>
        <dbReference type="ARBA" id="ARBA00022771"/>
    </source>
</evidence>
<evidence type="ECO:0000256" key="5">
    <source>
        <dbReference type="ARBA" id="ARBA00012483"/>
    </source>
</evidence>
<feature type="compositionally biased region" description="Polar residues" evidence="20">
    <location>
        <begin position="169"/>
        <end position="185"/>
    </location>
</feature>
<evidence type="ECO:0000256" key="4">
    <source>
        <dbReference type="ARBA" id="ARBA00009506"/>
    </source>
</evidence>
<feature type="compositionally biased region" description="Polar residues" evidence="20">
    <location>
        <begin position="140"/>
        <end position="154"/>
    </location>
</feature>
<evidence type="ECO:0000256" key="12">
    <source>
        <dbReference type="ARBA" id="ARBA00022833"/>
    </source>
</evidence>
<comment type="caution">
    <text evidence="22">The sequence shown here is derived from an EMBL/GenBank/DDBJ whole genome shotgun (WGS) entry which is preliminary data.</text>
</comment>
<feature type="compositionally biased region" description="Polar residues" evidence="20">
    <location>
        <begin position="115"/>
        <end position="126"/>
    </location>
</feature>
<keyword evidence="14" id="KW-0234">DNA repair</keyword>
<dbReference type="FunFam" id="3.30.40.10:FF:000172">
    <property type="entry name" value="E3 ubiquitin-protein ligase RAD18"/>
    <property type="match status" value="1"/>
</dbReference>
<keyword evidence="15" id="KW-0539">Nucleus</keyword>
<comment type="similarity">
    <text evidence="4">Belongs to the RAD18 family.</text>
</comment>
<evidence type="ECO:0000259" key="21">
    <source>
        <dbReference type="PROSITE" id="PS50089"/>
    </source>
</evidence>
<dbReference type="GO" id="GO:0006301">
    <property type="term" value="P:DNA damage tolerance"/>
    <property type="evidence" value="ECO:0007669"/>
    <property type="project" value="InterPro"/>
</dbReference>
<evidence type="ECO:0000256" key="6">
    <source>
        <dbReference type="ARBA" id="ARBA00015551"/>
    </source>
</evidence>
<keyword evidence="11" id="KW-0833">Ubl conjugation pathway</keyword>
<keyword evidence="12" id="KW-0862">Zinc</keyword>
<dbReference type="PANTHER" id="PTHR14134">
    <property type="entry name" value="E3 UBIQUITIN-PROTEIN LIGASE RAD18"/>
    <property type="match status" value="1"/>
</dbReference>
<evidence type="ECO:0000256" key="8">
    <source>
        <dbReference type="ARBA" id="ARBA00022723"/>
    </source>
</evidence>
<dbReference type="Pfam" id="PF13923">
    <property type="entry name" value="zf-C3HC4_2"/>
    <property type="match status" value="1"/>
</dbReference>
<evidence type="ECO:0000256" key="15">
    <source>
        <dbReference type="ARBA" id="ARBA00023242"/>
    </source>
</evidence>
<evidence type="ECO:0000256" key="7">
    <source>
        <dbReference type="ARBA" id="ARBA00022679"/>
    </source>
</evidence>
<keyword evidence="10 19" id="KW-0863">Zinc-finger</keyword>
<comment type="catalytic activity">
    <reaction evidence="1">
        <text>S-ubiquitinyl-[E2 ubiquitin-conjugating enzyme]-L-cysteine + [acceptor protein]-L-lysine = [E2 ubiquitin-conjugating enzyme]-L-cysteine + N(6)-ubiquitinyl-[acceptor protein]-L-lysine.</text>
        <dbReference type="EC" id="2.3.2.27"/>
    </reaction>
</comment>
<evidence type="ECO:0000313" key="23">
    <source>
        <dbReference type="Proteomes" id="UP000650833"/>
    </source>
</evidence>
<dbReference type="Proteomes" id="UP000650833">
    <property type="component" value="Unassembled WGS sequence"/>
</dbReference>
<dbReference type="InterPro" id="IPR039577">
    <property type="entry name" value="Rad18"/>
</dbReference>
<dbReference type="GO" id="GO:0008270">
    <property type="term" value="F:zinc ion binding"/>
    <property type="evidence" value="ECO:0007669"/>
    <property type="project" value="UniProtKB-KW"/>
</dbReference>
<reference evidence="22" key="1">
    <citation type="submission" date="2020-12" db="EMBL/GenBank/DDBJ databases">
        <title>Metabolic potential, ecology and presence of endohyphal bacteria is reflected in genomic diversity of Mucoromycotina.</title>
        <authorList>
            <person name="Muszewska A."/>
            <person name="Okrasinska A."/>
            <person name="Steczkiewicz K."/>
            <person name="Drgas O."/>
            <person name="Orlowska M."/>
            <person name="Perlinska-Lenart U."/>
            <person name="Aleksandrzak-Piekarczyk T."/>
            <person name="Szatraj K."/>
            <person name="Zielenkiewicz U."/>
            <person name="Pilsyk S."/>
            <person name="Malc E."/>
            <person name="Mieczkowski P."/>
            <person name="Kruszewska J.S."/>
            <person name="Biernat P."/>
            <person name="Pawlowska J."/>
        </authorList>
    </citation>
    <scope>NUCLEOTIDE SEQUENCE</scope>
    <source>
        <strain evidence="22">CBS 226.32</strain>
    </source>
</reference>
<dbReference type="PROSITE" id="PS50089">
    <property type="entry name" value="ZF_RING_2"/>
    <property type="match status" value="1"/>
</dbReference>
<feature type="compositionally biased region" description="Low complexity" evidence="20">
    <location>
        <begin position="246"/>
        <end position="273"/>
    </location>
</feature>
<evidence type="ECO:0000256" key="2">
    <source>
        <dbReference type="ARBA" id="ARBA00004123"/>
    </source>
</evidence>
<dbReference type="InterPro" id="IPR001841">
    <property type="entry name" value="Znf_RING"/>
</dbReference>
<feature type="region of interest" description="Disordered" evidence="20">
    <location>
        <begin position="241"/>
        <end position="280"/>
    </location>
</feature>
<feature type="domain" description="RING-type" evidence="21">
    <location>
        <begin position="30"/>
        <end position="69"/>
    </location>
</feature>
<gene>
    <name evidence="22" type="ORF">INT46_010849</name>
</gene>
<feature type="non-terminal residue" evidence="22">
    <location>
        <position position="1"/>
    </location>
</feature>
<comment type="pathway">
    <text evidence="3">Protein modification; protein ubiquitination.</text>
</comment>
<dbReference type="Gene3D" id="3.30.40.10">
    <property type="entry name" value="Zinc/RING finger domain, C3HC4 (zinc finger)"/>
    <property type="match status" value="1"/>
</dbReference>
<dbReference type="AlphaFoldDB" id="A0A8H7UKS7"/>
<dbReference type="OrthoDB" id="9049620at2759"/>
<keyword evidence="13" id="KW-0238">DNA-binding</keyword>
<feature type="region of interest" description="Disordered" evidence="20">
    <location>
        <begin position="115"/>
        <end position="185"/>
    </location>
</feature>
<dbReference type="GO" id="GO:0006281">
    <property type="term" value="P:DNA repair"/>
    <property type="evidence" value="ECO:0007669"/>
    <property type="project" value="UniProtKB-KW"/>
</dbReference>
<evidence type="ECO:0000256" key="19">
    <source>
        <dbReference type="PROSITE-ProRule" id="PRU00175"/>
    </source>
</evidence>
<evidence type="ECO:0000256" key="17">
    <source>
        <dbReference type="ARBA" id="ARBA00074353"/>
    </source>
</evidence>
<evidence type="ECO:0000256" key="1">
    <source>
        <dbReference type="ARBA" id="ARBA00000900"/>
    </source>
</evidence>
<keyword evidence="7" id="KW-0808">Transferase</keyword>
<accession>A0A8H7UKS7</accession>
<evidence type="ECO:0000313" key="22">
    <source>
        <dbReference type="EMBL" id="KAG2189666.1"/>
    </source>
</evidence>
<dbReference type="GO" id="GO:0097505">
    <property type="term" value="C:Rad6-Rad18 complex"/>
    <property type="evidence" value="ECO:0007669"/>
    <property type="project" value="TreeGrafter"/>
</dbReference>
<dbReference type="EMBL" id="JAEPRC010001283">
    <property type="protein sequence ID" value="KAG2189666.1"/>
    <property type="molecule type" value="Genomic_DNA"/>
</dbReference>
<sequence>MSTANFEEGFDDPSDFNAIQLSTLDEHLRCPICKEIFNATMILSTCSHSFCALCIRRSLSAEQICPKCRKPAYENNLIHNYDLDNVVHSWRESRQFLLSMEKMATTPKQNINIQHQQQPVKTTNSAPIIIDNDPTDDFVPNSNSKHASSTFNIPSSTRRSTRLSSSQTKASVSSMGDPMQTSQSDLSIIEPSAPIQSSQTTTLSEKLDTTMVDCPVCGQKMQYNVLDAIHLSRCLNGDSSIPPSPSTVSSAAFGSASSSFSFNSSSSSSMSMMKVPKSFK</sequence>
<dbReference type="EC" id="2.3.2.27" evidence="5"/>
<dbReference type="PROSITE" id="PS00518">
    <property type="entry name" value="ZF_RING_1"/>
    <property type="match status" value="1"/>
</dbReference>
<evidence type="ECO:0000256" key="20">
    <source>
        <dbReference type="SAM" id="MobiDB-lite"/>
    </source>
</evidence>
<comment type="subcellular location">
    <subcellularLocation>
        <location evidence="2">Nucleus</location>
    </subcellularLocation>
</comment>
<evidence type="ECO:0000256" key="9">
    <source>
        <dbReference type="ARBA" id="ARBA00022763"/>
    </source>
</evidence>
<keyword evidence="9" id="KW-0227">DNA damage</keyword>